<gene>
    <name evidence="2" type="ORF">NPIL_277851</name>
</gene>
<comment type="caution">
    <text evidence="2">The sequence shown here is derived from an EMBL/GenBank/DDBJ whole genome shotgun (WGS) entry which is preliminary data.</text>
</comment>
<feature type="transmembrane region" description="Helical" evidence="1">
    <location>
        <begin position="109"/>
        <end position="130"/>
    </location>
</feature>
<dbReference type="Proteomes" id="UP000887013">
    <property type="component" value="Unassembled WGS sequence"/>
</dbReference>
<evidence type="ECO:0000313" key="2">
    <source>
        <dbReference type="EMBL" id="GFT50072.1"/>
    </source>
</evidence>
<keyword evidence="1" id="KW-0812">Transmembrane</keyword>
<proteinExistence type="predicted"/>
<keyword evidence="1" id="KW-0472">Membrane</keyword>
<name>A0A8X6TS71_NEPPI</name>
<dbReference type="EMBL" id="BMAW01111873">
    <property type="protein sequence ID" value="GFT50072.1"/>
    <property type="molecule type" value="Genomic_DNA"/>
</dbReference>
<dbReference type="AlphaFoldDB" id="A0A8X6TS71"/>
<keyword evidence="1" id="KW-1133">Transmembrane helix</keyword>
<evidence type="ECO:0000313" key="3">
    <source>
        <dbReference type="Proteomes" id="UP000887013"/>
    </source>
</evidence>
<sequence length="142" mass="15987">MDNNLCVSYGIVSTAILNKRPEIVFFPVKELLHLGNSELFYARIQDDCNSIIAENNVVFEADLLFLCGGFQPLPASCTRSVKNETDLKLHNTIAMSANVHPHISLDVTLLLRAILCFAYSLIPVLLQFHLKILVKLLTLREY</sequence>
<reference evidence="2" key="1">
    <citation type="submission" date="2020-08" db="EMBL/GenBank/DDBJ databases">
        <title>Multicomponent nature underlies the extraordinary mechanical properties of spider dragline silk.</title>
        <authorList>
            <person name="Kono N."/>
            <person name="Nakamura H."/>
            <person name="Mori M."/>
            <person name="Yoshida Y."/>
            <person name="Ohtoshi R."/>
            <person name="Malay A.D."/>
            <person name="Moran D.A.P."/>
            <person name="Tomita M."/>
            <person name="Numata K."/>
            <person name="Arakawa K."/>
        </authorList>
    </citation>
    <scope>NUCLEOTIDE SEQUENCE</scope>
</reference>
<keyword evidence="3" id="KW-1185">Reference proteome</keyword>
<evidence type="ECO:0000256" key="1">
    <source>
        <dbReference type="SAM" id="Phobius"/>
    </source>
</evidence>
<protein>
    <submittedName>
        <fullName evidence="2">Uncharacterized protein</fullName>
    </submittedName>
</protein>
<accession>A0A8X6TS71</accession>
<organism evidence="2 3">
    <name type="scientific">Nephila pilipes</name>
    <name type="common">Giant wood spider</name>
    <name type="synonym">Nephila maculata</name>
    <dbReference type="NCBI Taxonomy" id="299642"/>
    <lineage>
        <taxon>Eukaryota</taxon>
        <taxon>Metazoa</taxon>
        <taxon>Ecdysozoa</taxon>
        <taxon>Arthropoda</taxon>
        <taxon>Chelicerata</taxon>
        <taxon>Arachnida</taxon>
        <taxon>Araneae</taxon>
        <taxon>Araneomorphae</taxon>
        <taxon>Entelegynae</taxon>
        <taxon>Araneoidea</taxon>
        <taxon>Nephilidae</taxon>
        <taxon>Nephila</taxon>
    </lineage>
</organism>